<dbReference type="InterPro" id="IPR010734">
    <property type="entry name" value="Copine_C"/>
</dbReference>
<dbReference type="Pfam" id="PF07002">
    <property type="entry name" value="Copine"/>
    <property type="match status" value="1"/>
</dbReference>
<evidence type="ECO:0000259" key="2">
    <source>
        <dbReference type="Pfam" id="PF07002"/>
    </source>
</evidence>
<dbReference type="InterPro" id="IPR036465">
    <property type="entry name" value="vWFA_dom_sf"/>
</dbReference>
<sequence length="441" mass="48677">MVRKSPFPSNNWPFAAAGTSRRQSSVDFAKPPRFDDELPEAPAGVRDPSKVRYKLIFGIDFTLSNLWTGKFSFKNESLHAIVNGDTLNPYQEVIYITGKELVLFDGDCIRCYGFGDVTTRDEGVFSFQENDSPCQGFEHVLECYRNNVPNVQKFGPTSYAPMVEAAVDIVEESGGLHHVLVIITSGQVATGSQQEQETIRSIVDASSYPLSIVLVGVGDGPWESIQKFHDKIPALQFDNFHFVNFTAIMSKTTTTAEKAKDFAAALINASMAADELGIMSRMTGRAKKITPKPPPVLSSHFAQQRGPVSAEVAAALVLEVSSKTTKKRWGMSPMHCLNESAYVVMVQVFRKLSSSLDCSVAVFAGKTKRTRPLGVGTWYAVNLRVQMFDFFCPPQHVILSNISIIAELYKMCMENATMSLLPQGDHHQAQGVSSMTHLQDR</sequence>
<reference evidence="3 4" key="1">
    <citation type="submission" date="2024-05" db="EMBL/GenBank/DDBJ databases">
        <title>Haplotype-resolved chromosome-level genome assembly of Huyou (Citrus changshanensis).</title>
        <authorList>
            <person name="Miao C."/>
            <person name="Chen W."/>
            <person name="Wu Y."/>
            <person name="Wang L."/>
            <person name="Zhao S."/>
            <person name="Grierson D."/>
            <person name="Xu C."/>
            <person name="Chen K."/>
        </authorList>
    </citation>
    <scope>NUCLEOTIDE SEQUENCE [LARGE SCALE GENOMIC DNA]</scope>
    <source>
        <strain evidence="3">01-14</strain>
        <tissue evidence="3">Leaf</tissue>
    </source>
</reference>
<dbReference type="GO" id="GO:0005634">
    <property type="term" value="C:nucleus"/>
    <property type="evidence" value="ECO:0007669"/>
    <property type="project" value="TreeGrafter"/>
</dbReference>
<dbReference type="GO" id="GO:0016567">
    <property type="term" value="P:protein ubiquitination"/>
    <property type="evidence" value="ECO:0007669"/>
    <property type="project" value="TreeGrafter"/>
</dbReference>
<evidence type="ECO:0000256" key="1">
    <source>
        <dbReference type="SAM" id="MobiDB-lite"/>
    </source>
</evidence>
<dbReference type="EMBL" id="JBCGBO010000005">
    <property type="protein sequence ID" value="KAK9200913.1"/>
    <property type="molecule type" value="Genomic_DNA"/>
</dbReference>
<dbReference type="Proteomes" id="UP001428341">
    <property type="component" value="Unassembled WGS sequence"/>
</dbReference>
<gene>
    <name evidence="3" type="ORF">WN944_016112</name>
</gene>
<proteinExistence type="predicted"/>
<comment type="caution">
    <text evidence="3">The sequence shown here is derived from an EMBL/GenBank/DDBJ whole genome shotgun (WGS) entry which is preliminary data.</text>
</comment>
<protein>
    <recommendedName>
        <fullName evidence="2">Copine C-terminal domain-containing protein</fullName>
    </recommendedName>
</protein>
<evidence type="ECO:0000313" key="4">
    <source>
        <dbReference type="Proteomes" id="UP001428341"/>
    </source>
</evidence>
<feature type="region of interest" description="Disordered" evidence="1">
    <location>
        <begin position="1"/>
        <end position="41"/>
    </location>
</feature>
<dbReference type="SUPFAM" id="SSF53300">
    <property type="entry name" value="vWA-like"/>
    <property type="match status" value="1"/>
</dbReference>
<dbReference type="GO" id="GO:0004842">
    <property type="term" value="F:ubiquitin-protein transferase activity"/>
    <property type="evidence" value="ECO:0007669"/>
    <property type="project" value="TreeGrafter"/>
</dbReference>
<dbReference type="PANTHER" id="PTHR45751:SF16">
    <property type="entry name" value="E3 UBIQUITIN-PROTEIN LIGASE RGLG4"/>
    <property type="match status" value="1"/>
</dbReference>
<evidence type="ECO:0000313" key="3">
    <source>
        <dbReference type="EMBL" id="KAK9200913.1"/>
    </source>
</evidence>
<name>A0AAP0QK41_9ROSI</name>
<feature type="domain" description="Copine C-terminal" evidence="2">
    <location>
        <begin position="77"/>
        <end position="263"/>
    </location>
</feature>
<accession>A0AAP0QK41</accession>
<dbReference type="InterPro" id="IPR052079">
    <property type="entry name" value="E3_ligase/Copine_domain"/>
</dbReference>
<dbReference type="PANTHER" id="PTHR45751">
    <property type="entry name" value="COPINE FAMILY PROTEIN 1"/>
    <property type="match status" value="1"/>
</dbReference>
<keyword evidence="4" id="KW-1185">Reference proteome</keyword>
<dbReference type="AlphaFoldDB" id="A0AAP0QK41"/>
<organism evidence="3 4">
    <name type="scientific">Citrus x changshan-huyou</name>
    <dbReference type="NCBI Taxonomy" id="2935761"/>
    <lineage>
        <taxon>Eukaryota</taxon>
        <taxon>Viridiplantae</taxon>
        <taxon>Streptophyta</taxon>
        <taxon>Embryophyta</taxon>
        <taxon>Tracheophyta</taxon>
        <taxon>Spermatophyta</taxon>
        <taxon>Magnoliopsida</taxon>
        <taxon>eudicotyledons</taxon>
        <taxon>Gunneridae</taxon>
        <taxon>Pentapetalae</taxon>
        <taxon>rosids</taxon>
        <taxon>malvids</taxon>
        <taxon>Sapindales</taxon>
        <taxon>Rutaceae</taxon>
        <taxon>Aurantioideae</taxon>
        <taxon>Citrus</taxon>
    </lineage>
</organism>